<keyword evidence="1" id="KW-0949">S-adenosyl-L-methionine</keyword>
<comment type="caution">
    <text evidence="3">The sequence shown here is derived from an EMBL/GenBank/DDBJ whole genome shotgun (WGS) entry which is preliminary data.</text>
</comment>
<protein>
    <recommendedName>
        <fullName evidence="1">N-lysine methyltransferase</fullName>
        <ecNumber evidence="1">2.1.1.-</ecNumber>
    </recommendedName>
</protein>
<evidence type="ECO:0000256" key="1">
    <source>
        <dbReference type="PIRNR" id="PIRNR011771"/>
    </source>
</evidence>
<dbReference type="InterPro" id="IPR046341">
    <property type="entry name" value="SET_dom_sf"/>
</dbReference>
<dbReference type="EMBL" id="JALJOU010000066">
    <property type="protein sequence ID" value="KAK9826384.1"/>
    <property type="molecule type" value="Genomic_DNA"/>
</dbReference>
<dbReference type="PIRSF" id="PIRSF011771">
    <property type="entry name" value="RMS1_SET"/>
    <property type="match status" value="1"/>
</dbReference>
<accession>A0AAW1QXX4</accession>
<reference evidence="3 4" key="1">
    <citation type="journal article" date="2024" name="Nat. Commun.">
        <title>Phylogenomics reveals the evolutionary origins of lichenization in chlorophyte algae.</title>
        <authorList>
            <person name="Puginier C."/>
            <person name="Libourel C."/>
            <person name="Otte J."/>
            <person name="Skaloud P."/>
            <person name="Haon M."/>
            <person name="Grisel S."/>
            <person name="Petersen M."/>
            <person name="Berrin J.G."/>
            <person name="Delaux P.M."/>
            <person name="Dal Grande F."/>
            <person name="Keller J."/>
        </authorList>
    </citation>
    <scope>NUCLEOTIDE SEQUENCE [LARGE SCALE GENOMIC DNA]</scope>
    <source>
        <strain evidence="3 4">SAG 245.80</strain>
    </source>
</reference>
<proteinExistence type="inferred from homology"/>
<evidence type="ECO:0000313" key="3">
    <source>
        <dbReference type="EMBL" id="KAK9826384.1"/>
    </source>
</evidence>
<evidence type="ECO:0000256" key="2">
    <source>
        <dbReference type="SAM" id="MobiDB-lite"/>
    </source>
</evidence>
<comment type="function">
    <text evidence="1">Protein-lysine N-methyltransferase.</text>
</comment>
<dbReference type="GO" id="GO:0005634">
    <property type="term" value="C:nucleus"/>
    <property type="evidence" value="ECO:0007669"/>
    <property type="project" value="UniProtKB-SubCell"/>
</dbReference>
<name>A0AAW1QXX4_9CHLO</name>
<dbReference type="SUPFAM" id="SSF82199">
    <property type="entry name" value="SET domain"/>
    <property type="match status" value="2"/>
</dbReference>
<dbReference type="InterPro" id="IPR011383">
    <property type="entry name" value="N-lys_methylase_SETD6"/>
</dbReference>
<keyword evidence="1" id="KW-0539">Nucleus</keyword>
<dbReference type="PANTHER" id="PTHR13271:SF145">
    <property type="entry name" value="SET DOMAIN-CONTAINING PROTEIN"/>
    <property type="match status" value="1"/>
</dbReference>
<dbReference type="GO" id="GO:0016279">
    <property type="term" value="F:protein-lysine N-methyltransferase activity"/>
    <property type="evidence" value="ECO:0007669"/>
    <property type="project" value="UniProtKB-UniRule"/>
</dbReference>
<keyword evidence="4" id="KW-1185">Reference proteome</keyword>
<evidence type="ECO:0000313" key="4">
    <source>
        <dbReference type="Proteomes" id="UP001445335"/>
    </source>
</evidence>
<keyword evidence="1" id="KW-0489">Methyltransferase</keyword>
<gene>
    <name evidence="3" type="ORF">WJX81_006141</name>
</gene>
<dbReference type="InterPro" id="IPR050600">
    <property type="entry name" value="SETD3_SETD6_MTase"/>
</dbReference>
<dbReference type="Proteomes" id="UP001445335">
    <property type="component" value="Unassembled WGS sequence"/>
</dbReference>
<sequence>MLGGRKLRTWLLEQGIEWDGDLVAIQARLPGCGFGVWARRDISEGAVLCRVPKAAILSRRTTRIADVLEEAKIAGGLGLTVACMYEATSPNSPWRGYFESLPAREYLPMFWAEPELALLAGTGVAERAQEDRELAAEDFYAHVPALCAQYPERLPAARLTLDAYLAAASWVASRAFGVDSHHGMSMVPLADIFNHKAAVVALAGGYSIEQAAYEHDGDSSEDSSDNEGSGDGQGEPAEGVTETQNGRAIQPVLEHRSNGPDALPAQDAGSDDRPRKRARITRGSLLGSAEGLQLEIGIVGACNAAGKEVLEIVAAAPVAAGHEVHNTYGELGNAELVAKYGFALRCNPFDAVHIGKAALVDAAAAALGARACRARCRFLAHHSELLEEDAEPFEVAPGALLSAPLVAALRVLFADAAAFSAWSSLDDALAGWPGSGTAPLPGAAAELAAAEAAAARARGVAEREAAGARVAALRLAAGKARLLADALAALRPLVC</sequence>
<dbReference type="Gene3D" id="3.90.1410.10">
    <property type="entry name" value="set domain protein methyltransferase, domain 1"/>
    <property type="match status" value="2"/>
</dbReference>
<dbReference type="EC" id="2.1.1.-" evidence="1"/>
<organism evidence="3 4">
    <name type="scientific">Elliptochloris bilobata</name>
    <dbReference type="NCBI Taxonomy" id="381761"/>
    <lineage>
        <taxon>Eukaryota</taxon>
        <taxon>Viridiplantae</taxon>
        <taxon>Chlorophyta</taxon>
        <taxon>core chlorophytes</taxon>
        <taxon>Trebouxiophyceae</taxon>
        <taxon>Trebouxiophyceae incertae sedis</taxon>
        <taxon>Elliptochloris clade</taxon>
        <taxon>Elliptochloris</taxon>
    </lineage>
</organism>
<comment type="similarity">
    <text evidence="1">Belongs to the class V-like SAM-binding methyltransferase superfamily. Histone-lysine methyltransferase family. SETD6 subfamily.</text>
</comment>
<dbReference type="GO" id="GO:0032259">
    <property type="term" value="P:methylation"/>
    <property type="evidence" value="ECO:0007669"/>
    <property type="project" value="UniProtKB-KW"/>
</dbReference>
<dbReference type="AlphaFoldDB" id="A0AAW1QXX4"/>
<dbReference type="PANTHER" id="PTHR13271">
    <property type="entry name" value="UNCHARACTERIZED PUTATIVE METHYLTRANSFERASE"/>
    <property type="match status" value="1"/>
</dbReference>
<comment type="subcellular location">
    <subcellularLocation>
        <location evidence="1">Nucleus</location>
    </subcellularLocation>
</comment>
<feature type="region of interest" description="Disordered" evidence="2">
    <location>
        <begin position="214"/>
        <end position="276"/>
    </location>
</feature>
<keyword evidence="1" id="KW-0808">Transferase</keyword>